<protein>
    <recommendedName>
        <fullName evidence="3">DUF3800 domain-containing protein</fullName>
    </recommendedName>
</protein>
<accession>A0A1V9ACS0</accession>
<name>A0A1V9ACS0_SACPI</name>
<dbReference type="EMBL" id="MWIH01000002">
    <property type="protein sequence ID" value="OQO94873.1"/>
    <property type="molecule type" value="Genomic_DNA"/>
</dbReference>
<dbReference type="AlphaFoldDB" id="A0A1V9ACS0"/>
<sequence>MLLCYVDESFSRDHYYIAALLCPDRQALSLGVALDRVVRRATVTYPAISTAAELHGYDIFQGKNDWEPLRKMPRARIQVYDQALRVLAEHEVAVVVRGIHPVERLRTQHPHALLMRWILEEIDEYAGDRDEYALVIADEPGQNSQQSEYRADLTGFRQYGTGGWRPRVISRVVDTLHFAPSASSRLVQASDLVAFLCHRISTKTDGDPRAIRANTRLWERLADRIHRVHVWTPSDRP</sequence>
<evidence type="ECO:0000313" key="1">
    <source>
        <dbReference type="EMBL" id="OQO94873.1"/>
    </source>
</evidence>
<dbReference type="InterPro" id="IPR024524">
    <property type="entry name" value="DUF3800"/>
</dbReference>
<dbReference type="Pfam" id="PF12686">
    <property type="entry name" value="DUF3800"/>
    <property type="match status" value="1"/>
</dbReference>
<reference evidence="1 2" key="1">
    <citation type="submission" date="2017-02" db="EMBL/GenBank/DDBJ databases">
        <title>Draft genome of Saccharomonospora sp. 154.</title>
        <authorList>
            <person name="Alonso-Carmona G.S."/>
            <person name="De La Haba R."/>
            <person name="Vera-Gargallo B."/>
            <person name="Sandoval-Trujillo A.H."/>
            <person name="Ramirez-Duran N."/>
            <person name="Ventosa A."/>
        </authorList>
    </citation>
    <scope>NUCLEOTIDE SEQUENCE [LARGE SCALE GENOMIC DNA]</scope>
    <source>
        <strain evidence="1 2">LRS4.154</strain>
    </source>
</reference>
<evidence type="ECO:0000313" key="2">
    <source>
        <dbReference type="Proteomes" id="UP000192591"/>
    </source>
</evidence>
<comment type="caution">
    <text evidence="1">The sequence shown here is derived from an EMBL/GenBank/DDBJ whole genome shotgun (WGS) entry which is preliminary data.</text>
</comment>
<organism evidence="1 2">
    <name type="scientific">Saccharomonospora piscinae</name>
    <dbReference type="NCBI Taxonomy" id="687388"/>
    <lineage>
        <taxon>Bacteria</taxon>
        <taxon>Bacillati</taxon>
        <taxon>Actinomycetota</taxon>
        <taxon>Actinomycetes</taxon>
        <taxon>Pseudonocardiales</taxon>
        <taxon>Pseudonocardiaceae</taxon>
        <taxon>Saccharomonospora</taxon>
    </lineage>
</organism>
<dbReference type="Proteomes" id="UP000192591">
    <property type="component" value="Unassembled WGS sequence"/>
</dbReference>
<keyword evidence="2" id="KW-1185">Reference proteome</keyword>
<evidence type="ECO:0008006" key="3">
    <source>
        <dbReference type="Google" id="ProtNLM"/>
    </source>
</evidence>
<gene>
    <name evidence="1" type="ORF">B1813_02020</name>
</gene>
<proteinExistence type="predicted"/>